<organism evidence="2 3">
    <name type="scientific">Sorangium cellulosum</name>
    <name type="common">Polyangium cellulosum</name>
    <dbReference type="NCBI Taxonomy" id="56"/>
    <lineage>
        <taxon>Bacteria</taxon>
        <taxon>Pseudomonadati</taxon>
        <taxon>Myxococcota</taxon>
        <taxon>Polyangia</taxon>
        <taxon>Polyangiales</taxon>
        <taxon>Polyangiaceae</taxon>
        <taxon>Sorangium</taxon>
    </lineage>
</organism>
<dbReference type="AlphaFoldDB" id="A0A150S006"/>
<feature type="non-terminal residue" evidence="2">
    <location>
        <position position="100"/>
    </location>
</feature>
<name>A0A150S006_SORCE</name>
<accession>A0A150S006</accession>
<dbReference type="EMBL" id="JEMB01001634">
    <property type="protein sequence ID" value="KYF85749.1"/>
    <property type="molecule type" value="Genomic_DNA"/>
</dbReference>
<evidence type="ECO:0000313" key="3">
    <source>
        <dbReference type="Proteomes" id="UP000075635"/>
    </source>
</evidence>
<feature type="compositionally biased region" description="Polar residues" evidence="1">
    <location>
        <begin position="16"/>
        <end position="27"/>
    </location>
</feature>
<evidence type="ECO:0000313" key="2">
    <source>
        <dbReference type="EMBL" id="KYF85749.1"/>
    </source>
</evidence>
<feature type="compositionally biased region" description="Low complexity" evidence="1">
    <location>
        <begin position="39"/>
        <end position="49"/>
    </location>
</feature>
<reference evidence="2 3" key="1">
    <citation type="submission" date="2014-02" db="EMBL/GenBank/DDBJ databases">
        <title>The small core and large imbalanced accessory genome model reveals a collaborative survival strategy of Sorangium cellulosum strains in nature.</title>
        <authorList>
            <person name="Han K."/>
            <person name="Peng R."/>
            <person name="Blom J."/>
            <person name="Li Y.-Z."/>
        </authorList>
    </citation>
    <scope>NUCLEOTIDE SEQUENCE [LARGE SCALE GENOMIC DNA]</scope>
    <source>
        <strain evidence="2 3">So0011-07</strain>
    </source>
</reference>
<feature type="region of interest" description="Disordered" evidence="1">
    <location>
        <begin position="1"/>
        <end position="58"/>
    </location>
</feature>
<proteinExistence type="predicted"/>
<evidence type="ECO:0000256" key="1">
    <source>
        <dbReference type="SAM" id="MobiDB-lite"/>
    </source>
</evidence>
<feature type="compositionally biased region" description="Basic and acidic residues" evidence="1">
    <location>
        <begin position="1"/>
        <end position="15"/>
    </location>
</feature>
<gene>
    <name evidence="2" type="ORF">BE17_43745</name>
</gene>
<sequence length="100" mass="10458">MKSTQHKEWRNEHRSAVTSPAEDTSVTFALDAQPGTENAVAAPAPAAAASDDDRGPPSGLIDLTALRLSDESAQPRVLDILPVFPFGEPPSSVPAPVSAR</sequence>
<dbReference type="Proteomes" id="UP000075635">
    <property type="component" value="Unassembled WGS sequence"/>
</dbReference>
<protein>
    <submittedName>
        <fullName evidence="2">Uncharacterized protein</fullName>
    </submittedName>
</protein>
<comment type="caution">
    <text evidence="2">The sequence shown here is derived from an EMBL/GenBank/DDBJ whole genome shotgun (WGS) entry which is preliminary data.</text>
</comment>